<dbReference type="OrthoDB" id="2375888at2"/>
<comment type="subunit">
    <text evidence="3">Heterooctamer of two A chains, two B chains, two C chains and two D chains.</text>
</comment>
<evidence type="ECO:0000256" key="9">
    <source>
        <dbReference type="ARBA" id="ARBA00022989"/>
    </source>
</evidence>
<dbReference type="PANTHER" id="PTHR36835:SF1">
    <property type="entry name" value="CYTOCHROME BO(3) UBIQUINOL OXIDASE SUBUNIT 4"/>
    <property type="match status" value="1"/>
</dbReference>
<evidence type="ECO:0000256" key="12">
    <source>
        <dbReference type="ARBA" id="ARBA00025694"/>
    </source>
</evidence>
<evidence type="ECO:0000256" key="5">
    <source>
        <dbReference type="ARBA" id="ARBA00022448"/>
    </source>
</evidence>
<dbReference type="InterPro" id="IPR050968">
    <property type="entry name" value="Cytochrome_c_oxidase_bac_sub4"/>
</dbReference>
<dbReference type="GO" id="GO:0009486">
    <property type="term" value="F:cytochrome bo3 ubiquinol oxidase activity"/>
    <property type="evidence" value="ECO:0007669"/>
    <property type="project" value="InterPro"/>
</dbReference>
<proteinExistence type="inferred from homology"/>
<keyword evidence="6" id="KW-1003">Cell membrane</keyword>
<dbReference type="GO" id="GO:0015990">
    <property type="term" value="P:electron transport coupled proton transport"/>
    <property type="evidence" value="ECO:0007669"/>
    <property type="project" value="InterPro"/>
</dbReference>
<evidence type="ECO:0000256" key="2">
    <source>
        <dbReference type="ARBA" id="ARBA00008079"/>
    </source>
</evidence>
<keyword evidence="7 17" id="KW-0812">Transmembrane</keyword>
<dbReference type="GO" id="GO:0015078">
    <property type="term" value="F:proton transmembrane transporter activity"/>
    <property type="evidence" value="ECO:0007669"/>
    <property type="project" value="TreeGrafter"/>
</dbReference>
<dbReference type="EMBL" id="RBRE01000059">
    <property type="protein sequence ID" value="RMQ44511.1"/>
    <property type="molecule type" value="Genomic_DNA"/>
</dbReference>
<keyword evidence="8" id="KW-0249">Electron transport</keyword>
<dbReference type="GO" id="GO:0005886">
    <property type="term" value="C:plasma membrane"/>
    <property type="evidence" value="ECO:0007669"/>
    <property type="project" value="UniProtKB-SubCell"/>
</dbReference>
<accession>A0A3M4LU28</accession>
<keyword evidence="5" id="KW-0813">Transport</keyword>
<keyword evidence="9 17" id="KW-1133">Transmembrane helix</keyword>
<evidence type="ECO:0000256" key="1">
    <source>
        <dbReference type="ARBA" id="ARBA00004651"/>
    </source>
</evidence>
<evidence type="ECO:0000256" key="13">
    <source>
        <dbReference type="ARBA" id="ARBA00030071"/>
    </source>
</evidence>
<evidence type="ECO:0000256" key="7">
    <source>
        <dbReference type="ARBA" id="ARBA00022692"/>
    </source>
</evidence>
<evidence type="ECO:0000256" key="3">
    <source>
        <dbReference type="ARBA" id="ARBA00011700"/>
    </source>
</evidence>
<dbReference type="NCBIfam" id="TIGR02847">
    <property type="entry name" value="CyoD"/>
    <property type="match status" value="1"/>
</dbReference>
<evidence type="ECO:0000256" key="11">
    <source>
        <dbReference type="ARBA" id="ARBA00023136"/>
    </source>
</evidence>
<comment type="similarity">
    <text evidence="2">Belongs to the cytochrome c oxidase bacterial subunit 4 family.</text>
</comment>
<evidence type="ECO:0000256" key="15">
    <source>
        <dbReference type="ARBA" id="ARBA00031887"/>
    </source>
</evidence>
<evidence type="ECO:0000256" key="10">
    <source>
        <dbReference type="ARBA" id="ARBA00023002"/>
    </source>
</evidence>
<evidence type="ECO:0000256" key="4">
    <source>
        <dbReference type="ARBA" id="ARBA00014689"/>
    </source>
</evidence>
<organism evidence="18 19">
    <name type="scientific">Pseudomonas cichorii</name>
    <dbReference type="NCBI Taxonomy" id="36746"/>
    <lineage>
        <taxon>Bacteria</taxon>
        <taxon>Pseudomonadati</taxon>
        <taxon>Pseudomonadota</taxon>
        <taxon>Gammaproteobacteria</taxon>
        <taxon>Pseudomonadales</taxon>
        <taxon>Pseudomonadaceae</taxon>
        <taxon>Pseudomonas</taxon>
    </lineage>
</organism>
<evidence type="ECO:0000313" key="18">
    <source>
        <dbReference type="EMBL" id="RMQ44511.1"/>
    </source>
</evidence>
<comment type="caution">
    <text evidence="18">The sequence shown here is derived from an EMBL/GenBank/DDBJ whole genome shotgun (WGS) entry which is preliminary data.</text>
</comment>
<feature type="transmembrane region" description="Helical" evidence="17">
    <location>
        <begin position="20"/>
        <end position="41"/>
    </location>
</feature>
<name>A0A3M4LU28_PSECI</name>
<dbReference type="Pfam" id="PF03626">
    <property type="entry name" value="COX4_pro"/>
    <property type="match status" value="1"/>
</dbReference>
<keyword evidence="10" id="KW-0560">Oxidoreductase</keyword>
<dbReference type="RefSeq" id="WP_122316806.1">
    <property type="nucleotide sequence ID" value="NZ_RBRE01000059.1"/>
</dbReference>
<comment type="function">
    <text evidence="12">Cytochrome bo(3) ubiquinol terminal oxidase is the component of the aerobic respiratory chain of E.coli that predominates when cells are grown at high aeration. Has proton pump activity across the membrane in addition to electron transfer, pumping 2 protons/electron.</text>
</comment>
<gene>
    <name evidence="18" type="ORF">ALQ04_01772</name>
</gene>
<dbReference type="InterPro" id="IPR005171">
    <property type="entry name" value="Cyt_c_oxidase_su4_prok"/>
</dbReference>
<evidence type="ECO:0000256" key="6">
    <source>
        <dbReference type="ARBA" id="ARBA00022475"/>
    </source>
</evidence>
<protein>
    <recommendedName>
        <fullName evidence="4">Cytochrome bo(3) ubiquinol oxidase subunit 4</fullName>
    </recommendedName>
    <alternativeName>
        <fullName evidence="16">Cytochrome o ubiquinol oxidase subunit 4</fullName>
    </alternativeName>
    <alternativeName>
        <fullName evidence="13">Oxidase bo(3) subunit 4</fullName>
    </alternativeName>
    <alternativeName>
        <fullName evidence="14">Ubiquinol oxidase polypeptide IV</fullName>
    </alternativeName>
    <alternativeName>
        <fullName evidence="15">Ubiquinol oxidase subunit 4</fullName>
    </alternativeName>
</protein>
<feature type="transmembrane region" description="Helical" evidence="17">
    <location>
        <begin position="48"/>
        <end position="67"/>
    </location>
</feature>
<sequence>MANPHNSHDDGSHGSVKDYLIGFVLSIILTAIPFALVMSPALPKDTTIWIILAFAVIQILVHLRYFLHLDFSSGQRNNVMAFAFTALVIFFLVGLSVWIIFSIHREMMAH</sequence>
<dbReference type="GO" id="GO:0009319">
    <property type="term" value="C:cytochrome o ubiquinol oxidase complex"/>
    <property type="evidence" value="ECO:0007669"/>
    <property type="project" value="TreeGrafter"/>
</dbReference>
<reference evidence="18 19" key="1">
    <citation type="submission" date="2018-08" db="EMBL/GenBank/DDBJ databases">
        <title>Recombination of ecologically and evolutionarily significant loci maintains genetic cohesion in the Pseudomonas syringae species complex.</title>
        <authorList>
            <person name="Dillon M."/>
            <person name="Thakur S."/>
            <person name="Almeida R.N.D."/>
            <person name="Weir B.S."/>
            <person name="Guttman D.S."/>
        </authorList>
    </citation>
    <scope>NUCLEOTIDE SEQUENCE [LARGE SCALE GENOMIC DNA]</scope>
    <source>
        <strain evidence="18 19">ICMP 3353</strain>
    </source>
</reference>
<comment type="subcellular location">
    <subcellularLocation>
        <location evidence="1">Cell membrane</location>
        <topology evidence="1">Multi-pass membrane protein</topology>
    </subcellularLocation>
</comment>
<evidence type="ECO:0000256" key="14">
    <source>
        <dbReference type="ARBA" id="ARBA00030211"/>
    </source>
</evidence>
<evidence type="ECO:0000256" key="8">
    <source>
        <dbReference type="ARBA" id="ARBA00022982"/>
    </source>
</evidence>
<evidence type="ECO:0000256" key="17">
    <source>
        <dbReference type="SAM" id="Phobius"/>
    </source>
</evidence>
<evidence type="ECO:0000313" key="19">
    <source>
        <dbReference type="Proteomes" id="UP000277236"/>
    </source>
</evidence>
<evidence type="ECO:0000256" key="16">
    <source>
        <dbReference type="ARBA" id="ARBA00032185"/>
    </source>
</evidence>
<dbReference type="Proteomes" id="UP000277236">
    <property type="component" value="Unassembled WGS sequence"/>
</dbReference>
<dbReference type="AlphaFoldDB" id="A0A3M4LU28"/>
<dbReference type="PANTHER" id="PTHR36835">
    <property type="entry name" value="CYTOCHROME BO(3) UBIQUINOL OXIDASE SUBUNIT 4"/>
    <property type="match status" value="1"/>
</dbReference>
<dbReference type="InterPro" id="IPR014210">
    <property type="entry name" value="Cyt_o_ubiqinol_oxidase_su4"/>
</dbReference>
<keyword evidence="11 17" id="KW-0472">Membrane</keyword>
<dbReference type="GO" id="GO:0019646">
    <property type="term" value="P:aerobic electron transport chain"/>
    <property type="evidence" value="ECO:0007669"/>
    <property type="project" value="TreeGrafter"/>
</dbReference>
<feature type="transmembrane region" description="Helical" evidence="17">
    <location>
        <begin position="79"/>
        <end position="101"/>
    </location>
</feature>